<accession>A0A7J7KRQ5</accession>
<evidence type="ECO:0000313" key="8">
    <source>
        <dbReference type="Proteomes" id="UP000593567"/>
    </source>
</evidence>
<keyword evidence="3 5" id="KW-1133">Transmembrane helix</keyword>
<organism evidence="7 8">
    <name type="scientific">Bugula neritina</name>
    <name type="common">Brown bryozoan</name>
    <name type="synonym">Sertularia neritina</name>
    <dbReference type="NCBI Taxonomy" id="10212"/>
    <lineage>
        <taxon>Eukaryota</taxon>
        <taxon>Metazoa</taxon>
        <taxon>Spiralia</taxon>
        <taxon>Lophotrochozoa</taxon>
        <taxon>Bryozoa</taxon>
        <taxon>Gymnolaemata</taxon>
        <taxon>Cheilostomatida</taxon>
        <taxon>Flustrina</taxon>
        <taxon>Buguloidea</taxon>
        <taxon>Bugulidae</taxon>
        <taxon>Bugula</taxon>
    </lineage>
</organism>
<comment type="subcellular location">
    <subcellularLocation>
        <location evidence="1">Membrane</location>
        <topology evidence="1">Multi-pass membrane protein</topology>
    </subcellularLocation>
</comment>
<evidence type="ECO:0000256" key="1">
    <source>
        <dbReference type="ARBA" id="ARBA00004141"/>
    </source>
</evidence>
<gene>
    <name evidence="7" type="ORF">EB796_000861</name>
</gene>
<dbReference type="SUPFAM" id="SSF103473">
    <property type="entry name" value="MFS general substrate transporter"/>
    <property type="match status" value="1"/>
</dbReference>
<proteinExistence type="predicted"/>
<evidence type="ECO:0000259" key="6">
    <source>
        <dbReference type="PROSITE" id="PS50850"/>
    </source>
</evidence>
<dbReference type="EMBL" id="VXIV02000098">
    <property type="protein sequence ID" value="KAF6040828.1"/>
    <property type="molecule type" value="Genomic_DNA"/>
</dbReference>
<dbReference type="Pfam" id="PF07690">
    <property type="entry name" value="MFS_1"/>
    <property type="match status" value="1"/>
</dbReference>
<protein>
    <recommendedName>
        <fullName evidence="6">Major facilitator superfamily (MFS) profile domain-containing protein</fullName>
    </recommendedName>
</protein>
<dbReference type="OrthoDB" id="5296287at2759"/>
<evidence type="ECO:0000313" key="7">
    <source>
        <dbReference type="EMBL" id="KAF6040828.1"/>
    </source>
</evidence>
<dbReference type="AlphaFoldDB" id="A0A7J7KRQ5"/>
<feature type="transmembrane region" description="Helical" evidence="5">
    <location>
        <begin position="134"/>
        <end position="154"/>
    </location>
</feature>
<keyword evidence="2 5" id="KW-0812">Transmembrane</keyword>
<evidence type="ECO:0000256" key="3">
    <source>
        <dbReference type="ARBA" id="ARBA00022989"/>
    </source>
</evidence>
<dbReference type="Gene3D" id="1.20.1250.20">
    <property type="entry name" value="MFS general substrate transporter like domains"/>
    <property type="match status" value="1"/>
</dbReference>
<dbReference type="PANTHER" id="PTHR24064">
    <property type="entry name" value="SOLUTE CARRIER FAMILY 22 MEMBER"/>
    <property type="match status" value="1"/>
</dbReference>
<comment type="caution">
    <text evidence="7">The sequence shown here is derived from an EMBL/GenBank/DDBJ whole genome shotgun (WGS) entry which is preliminary data.</text>
</comment>
<dbReference type="InterPro" id="IPR020846">
    <property type="entry name" value="MFS_dom"/>
</dbReference>
<dbReference type="PROSITE" id="PS50850">
    <property type="entry name" value="MFS"/>
    <property type="match status" value="1"/>
</dbReference>
<keyword evidence="8" id="KW-1185">Reference proteome</keyword>
<evidence type="ECO:0000256" key="2">
    <source>
        <dbReference type="ARBA" id="ARBA00022692"/>
    </source>
</evidence>
<reference evidence="7" key="1">
    <citation type="submission" date="2020-06" db="EMBL/GenBank/DDBJ databases">
        <title>Draft genome of Bugula neritina, a colonial animal packing powerful symbionts and potential medicines.</title>
        <authorList>
            <person name="Rayko M."/>
        </authorList>
    </citation>
    <scope>NUCLEOTIDE SEQUENCE [LARGE SCALE GENOMIC DNA]</scope>
    <source>
        <strain evidence="7">Kwan_BN1</strain>
    </source>
</reference>
<keyword evidence="4 5" id="KW-0472">Membrane</keyword>
<sequence length="185" mass="20743">MNYLNTISSYYYIDNSLFNLPLTYFYKCKLPDLENDTFSPFSEVHNQSIYQWIPVDKDGILDSCKIYTNNNETVECEEHVFDKSVYWGVTLNERFNMVCANTYQGTVTKVVFTVGLVVGAILIGSLADRFGRRLVNICAMFVAGAAGIAAAFSVSFHMFAAFRFIVAICGVGIPLLAHVISKSFF</sequence>
<dbReference type="GO" id="GO:0016020">
    <property type="term" value="C:membrane"/>
    <property type="evidence" value="ECO:0007669"/>
    <property type="project" value="UniProtKB-SubCell"/>
</dbReference>
<feature type="domain" description="Major facilitator superfamily (MFS) profile" evidence="6">
    <location>
        <begin position="68"/>
        <end position="185"/>
    </location>
</feature>
<feature type="transmembrane region" description="Helical" evidence="5">
    <location>
        <begin position="160"/>
        <end position="180"/>
    </location>
</feature>
<dbReference type="InterPro" id="IPR036259">
    <property type="entry name" value="MFS_trans_sf"/>
</dbReference>
<dbReference type="InterPro" id="IPR011701">
    <property type="entry name" value="MFS"/>
</dbReference>
<dbReference type="Proteomes" id="UP000593567">
    <property type="component" value="Unassembled WGS sequence"/>
</dbReference>
<name>A0A7J7KRQ5_BUGNE</name>
<evidence type="ECO:0000256" key="4">
    <source>
        <dbReference type="ARBA" id="ARBA00023136"/>
    </source>
</evidence>
<evidence type="ECO:0000256" key="5">
    <source>
        <dbReference type="SAM" id="Phobius"/>
    </source>
</evidence>
<dbReference type="GO" id="GO:0022857">
    <property type="term" value="F:transmembrane transporter activity"/>
    <property type="evidence" value="ECO:0007669"/>
    <property type="project" value="InterPro"/>
</dbReference>
<feature type="transmembrane region" description="Helical" evidence="5">
    <location>
        <begin position="110"/>
        <end position="127"/>
    </location>
</feature>